<dbReference type="InterPro" id="IPR029063">
    <property type="entry name" value="SAM-dependent_MTases_sf"/>
</dbReference>
<gene>
    <name evidence="1" type="ORF">BTO28_15535</name>
</gene>
<comment type="caution">
    <text evidence="1">The sequence shown here is derived from an EMBL/GenBank/DDBJ whole genome shotgun (WGS) entry which is preliminary data.</text>
</comment>
<reference evidence="1 2" key="1">
    <citation type="submission" date="2016-12" db="EMBL/GenBank/DDBJ databases">
        <title>Domibacillus sp. SAB 38T whole genome sequencing.</title>
        <authorList>
            <person name="Verma A."/>
            <person name="Ojha A.K."/>
            <person name="Krishnamurthi S."/>
        </authorList>
    </citation>
    <scope>NUCLEOTIDE SEQUENCE [LARGE SCALE GENOMIC DNA]</scope>
    <source>
        <strain evidence="1 2">SAB 38</strain>
    </source>
</reference>
<evidence type="ECO:0000313" key="2">
    <source>
        <dbReference type="Proteomes" id="UP000188613"/>
    </source>
</evidence>
<keyword evidence="1" id="KW-0489">Methyltransferase</keyword>
<proteinExistence type="predicted"/>
<name>A0A1V2A459_9BACI</name>
<sequence>MTQYKTEQEKFWAEEFGNEYIKRNKNFSTNIPLFSRILNRTNQVKSILEFGSNIGLNLKAIRAILPEAKLSAIEINPVAAKHLEQIGNLEIYNQSILDFEVDYKRDFVLIKGVLIHINPDFLNDVYELLYNASDKYICISEYYNPTPVELHYRGHEGKLFKRDFAGEMLDKYPNLDLVDYGFVYHKDKNFPQDDTTWFLLEKK</sequence>
<dbReference type="GO" id="GO:0008168">
    <property type="term" value="F:methyltransferase activity"/>
    <property type="evidence" value="ECO:0007669"/>
    <property type="project" value="UniProtKB-KW"/>
</dbReference>
<dbReference type="Gene3D" id="3.40.50.150">
    <property type="entry name" value="Vaccinia Virus protein VP39"/>
    <property type="match status" value="1"/>
</dbReference>
<dbReference type="GO" id="GO:0032259">
    <property type="term" value="P:methylation"/>
    <property type="evidence" value="ECO:0007669"/>
    <property type="project" value="UniProtKB-KW"/>
</dbReference>
<dbReference type="EMBL" id="MSFI01000030">
    <property type="protein sequence ID" value="OMP65789.1"/>
    <property type="molecule type" value="Genomic_DNA"/>
</dbReference>
<dbReference type="AlphaFoldDB" id="A0A1V2A459"/>
<dbReference type="NCBIfam" id="TIGR03587">
    <property type="entry name" value="Pse_Me-ase"/>
    <property type="match status" value="1"/>
</dbReference>
<evidence type="ECO:0000313" key="1">
    <source>
        <dbReference type="EMBL" id="OMP65789.1"/>
    </source>
</evidence>
<protein>
    <submittedName>
        <fullName evidence="1">Pseudaminic acid biosynthesis-associated methylase</fullName>
    </submittedName>
</protein>
<dbReference type="OrthoDB" id="9808140at2"/>
<dbReference type="SUPFAM" id="SSF53335">
    <property type="entry name" value="S-adenosyl-L-methionine-dependent methyltransferases"/>
    <property type="match status" value="1"/>
</dbReference>
<dbReference type="Proteomes" id="UP000188613">
    <property type="component" value="Unassembled WGS sequence"/>
</dbReference>
<dbReference type="RefSeq" id="WP_076767947.1">
    <property type="nucleotide sequence ID" value="NZ_MSFI01000030.1"/>
</dbReference>
<accession>A0A1V2A459</accession>
<keyword evidence="2" id="KW-1185">Reference proteome</keyword>
<keyword evidence="1" id="KW-0808">Transferase</keyword>
<dbReference type="InterPro" id="IPR020027">
    <property type="entry name" value="Pseudamin_synth-assoc_MeTrfase"/>
</dbReference>
<organism evidence="1 2">
    <name type="scientific">Domibacillus epiphyticus</name>
    <dbReference type="NCBI Taxonomy" id="1714355"/>
    <lineage>
        <taxon>Bacteria</taxon>
        <taxon>Bacillati</taxon>
        <taxon>Bacillota</taxon>
        <taxon>Bacilli</taxon>
        <taxon>Bacillales</taxon>
        <taxon>Bacillaceae</taxon>
        <taxon>Domibacillus</taxon>
    </lineage>
</organism>
<dbReference type="STRING" id="1714355.BTO28_15535"/>